<dbReference type="EMBL" id="ML769573">
    <property type="protein sequence ID" value="KAE9393391.1"/>
    <property type="molecule type" value="Genomic_DNA"/>
</dbReference>
<organism evidence="2 3">
    <name type="scientific">Gymnopus androsaceus JB14</name>
    <dbReference type="NCBI Taxonomy" id="1447944"/>
    <lineage>
        <taxon>Eukaryota</taxon>
        <taxon>Fungi</taxon>
        <taxon>Dikarya</taxon>
        <taxon>Basidiomycota</taxon>
        <taxon>Agaricomycotina</taxon>
        <taxon>Agaricomycetes</taxon>
        <taxon>Agaricomycetidae</taxon>
        <taxon>Agaricales</taxon>
        <taxon>Marasmiineae</taxon>
        <taxon>Omphalotaceae</taxon>
        <taxon>Gymnopus</taxon>
    </lineage>
</organism>
<name>A0A6A4H5J6_9AGAR</name>
<evidence type="ECO:0000313" key="3">
    <source>
        <dbReference type="Proteomes" id="UP000799118"/>
    </source>
</evidence>
<feature type="compositionally biased region" description="Low complexity" evidence="1">
    <location>
        <begin position="22"/>
        <end position="41"/>
    </location>
</feature>
<keyword evidence="3" id="KW-1185">Reference proteome</keyword>
<gene>
    <name evidence="2" type="ORF">BT96DRAFT_943952</name>
</gene>
<dbReference type="Proteomes" id="UP000799118">
    <property type="component" value="Unassembled WGS sequence"/>
</dbReference>
<dbReference type="AlphaFoldDB" id="A0A6A4H5J6"/>
<reference evidence="2" key="1">
    <citation type="journal article" date="2019" name="Environ. Microbiol.">
        <title>Fungal ecological strategies reflected in gene transcription - a case study of two litter decomposers.</title>
        <authorList>
            <person name="Barbi F."/>
            <person name="Kohler A."/>
            <person name="Barry K."/>
            <person name="Baskaran P."/>
            <person name="Daum C."/>
            <person name="Fauchery L."/>
            <person name="Ihrmark K."/>
            <person name="Kuo A."/>
            <person name="LaButti K."/>
            <person name="Lipzen A."/>
            <person name="Morin E."/>
            <person name="Grigoriev I.V."/>
            <person name="Henrissat B."/>
            <person name="Lindahl B."/>
            <person name="Martin F."/>
        </authorList>
    </citation>
    <scope>NUCLEOTIDE SEQUENCE</scope>
    <source>
        <strain evidence="2">JB14</strain>
    </source>
</reference>
<sequence>MQQHSTSASALTTALNSKHPGSNDSSGAHSDSDSAYGSESDSGSDGEESDSDAEVKAHIQKLHRDFEYYIQDCLELISVVRPAERFILDKTSVTTGYDMIRIANINKIIEPRGSRCAVAVIQGLRVGYYETWQAASKEVRVVGAIYSFHPSYREARICYMQALINGDVCCLLNDRLTKIAITPRCSQDDQNFNDPVPSVKPVL</sequence>
<proteinExistence type="predicted"/>
<feature type="compositionally biased region" description="Polar residues" evidence="1">
    <location>
        <begin position="1"/>
        <end position="20"/>
    </location>
</feature>
<protein>
    <submittedName>
        <fullName evidence="2">Uncharacterized protein</fullName>
    </submittedName>
</protein>
<dbReference type="OrthoDB" id="3058940at2759"/>
<feature type="compositionally biased region" description="Acidic residues" evidence="1">
    <location>
        <begin position="42"/>
        <end position="52"/>
    </location>
</feature>
<evidence type="ECO:0000313" key="2">
    <source>
        <dbReference type="EMBL" id="KAE9393391.1"/>
    </source>
</evidence>
<evidence type="ECO:0000256" key="1">
    <source>
        <dbReference type="SAM" id="MobiDB-lite"/>
    </source>
</evidence>
<accession>A0A6A4H5J6</accession>
<feature type="region of interest" description="Disordered" evidence="1">
    <location>
        <begin position="1"/>
        <end position="56"/>
    </location>
</feature>